<dbReference type="InterPro" id="IPR034660">
    <property type="entry name" value="DinB/YfiT-like"/>
</dbReference>
<keyword evidence="3" id="KW-1185">Reference proteome</keyword>
<dbReference type="SUPFAM" id="SSF109854">
    <property type="entry name" value="DinB/YfiT-like putative metalloenzymes"/>
    <property type="match status" value="1"/>
</dbReference>
<dbReference type="AlphaFoldDB" id="A0A2T2YJ43"/>
<comment type="caution">
    <text evidence="2">The sequence shown here is derived from an EMBL/GenBank/DDBJ whole genome shotgun (WGS) entry which is preliminary data.</text>
</comment>
<proteinExistence type="predicted"/>
<gene>
    <name evidence="2" type="ORF">AHMF7605_19450</name>
</gene>
<dbReference type="EMBL" id="PYFT01000001">
    <property type="protein sequence ID" value="PSR55527.1"/>
    <property type="molecule type" value="Genomic_DNA"/>
</dbReference>
<protein>
    <submittedName>
        <fullName evidence="2">DinB superfamily protein</fullName>
    </submittedName>
</protein>
<dbReference type="Proteomes" id="UP000240357">
    <property type="component" value="Unassembled WGS sequence"/>
</dbReference>
<evidence type="ECO:0000259" key="1">
    <source>
        <dbReference type="Pfam" id="PF12867"/>
    </source>
</evidence>
<sequence>MISELLAIYERDINRLKTEIESFREEENLWKLAGQVKNTAGNLGLHLVGNLKTYIGKNLGDFDYVRNREAEFNLKNVPKVHLLQQIDETKQVVRAALQKLEKSQLEEIYPEETLGYPMTTGFFLIHLAAHLSYHLGQINYLRRIVE</sequence>
<dbReference type="RefSeq" id="WP_106931707.1">
    <property type="nucleotide sequence ID" value="NZ_PYFT01000001.1"/>
</dbReference>
<dbReference type="InterPro" id="IPR024775">
    <property type="entry name" value="DinB-like"/>
</dbReference>
<dbReference type="OrthoDB" id="893570at2"/>
<name>A0A2T2YJ43_9BACT</name>
<reference evidence="2 3" key="1">
    <citation type="submission" date="2018-03" db="EMBL/GenBank/DDBJ databases">
        <title>Adhaeribacter sp. HMF7605 Genome sequencing and assembly.</title>
        <authorList>
            <person name="Kang H."/>
            <person name="Kang J."/>
            <person name="Cha I."/>
            <person name="Kim H."/>
            <person name="Joh K."/>
        </authorList>
    </citation>
    <scope>NUCLEOTIDE SEQUENCE [LARGE SCALE GENOMIC DNA]</scope>
    <source>
        <strain evidence="2 3">HMF7605</strain>
    </source>
</reference>
<evidence type="ECO:0000313" key="3">
    <source>
        <dbReference type="Proteomes" id="UP000240357"/>
    </source>
</evidence>
<organism evidence="2 3">
    <name type="scientific">Adhaeribacter arboris</name>
    <dbReference type="NCBI Taxonomy" id="2072846"/>
    <lineage>
        <taxon>Bacteria</taxon>
        <taxon>Pseudomonadati</taxon>
        <taxon>Bacteroidota</taxon>
        <taxon>Cytophagia</taxon>
        <taxon>Cytophagales</taxon>
        <taxon>Hymenobacteraceae</taxon>
        <taxon>Adhaeribacter</taxon>
    </lineage>
</organism>
<dbReference type="Gene3D" id="1.20.120.450">
    <property type="entry name" value="dinb family like domain"/>
    <property type="match status" value="1"/>
</dbReference>
<dbReference type="Pfam" id="PF12867">
    <property type="entry name" value="DinB_2"/>
    <property type="match status" value="1"/>
</dbReference>
<feature type="domain" description="DinB-like" evidence="1">
    <location>
        <begin position="10"/>
        <end position="138"/>
    </location>
</feature>
<accession>A0A2T2YJ43</accession>
<evidence type="ECO:0000313" key="2">
    <source>
        <dbReference type="EMBL" id="PSR55527.1"/>
    </source>
</evidence>